<keyword evidence="3" id="KW-1185">Reference proteome</keyword>
<evidence type="ECO:0000256" key="1">
    <source>
        <dbReference type="SAM" id="MobiDB-lite"/>
    </source>
</evidence>
<organism evidence="2 3">
    <name type="scientific">Liparis tanakae</name>
    <name type="common">Tanaka's snailfish</name>
    <dbReference type="NCBI Taxonomy" id="230148"/>
    <lineage>
        <taxon>Eukaryota</taxon>
        <taxon>Metazoa</taxon>
        <taxon>Chordata</taxon>
        <taxon>Craniata</taxon>
        <taxon>Vertebrata</taxon>
        <taxon>Euteleostomi</taxon>
        <taxon>Actinopterygii</taxon>
        <taxon>Neopterygii</taxon>
        <taxon>Teleostei</taxon>
        <taxon>Neoteleostei</taxon>
        <taxon>Acanthomorphata</taxon>
        <taxon>Eupercaria</taxon>
        <taxon>Perciformes</taxon>
        <taxon>Cottioidei</taxon>
        <taxon>Cottales</taxon>
        <taxon>Liparidae</taxon>
        <taxon>Liparis</taxon>
    </lineage>
</organism>
<evidence type="ECO:0000313" key="2">
    <source>
        <dbReference type="EMBL" id="TNN46439.1"/>
    </source>
</evidence>
<proteinExistence type="predicted"/>
<gene>
    <name evidence="2" type="ORF">EYF80_043355</name>
</gene>
<protein>
    <submittedName>
        <fullName evidence="2">Uncharacterized protein</fullName>
    </submittedName>
</protein>
<sequence>MSAGGTSHGADRTGSIVTRSALSLSRTLNETLRRVMTSAPRHHQQLTEPQAAVAGGDGRRREDGV</sequence>
<comment type="caution">
    <text evidence="2">The sequence shown here is derived from an EMBL/GenBank/DDBJ whole genome shotgun (WGS) entry which is preliminary data.</text>
</comment>
<dbReference type="Proteomes" id="UP000314294">
    <property type="component" value="Unassembled WGS sequence"/>
</dbReference>
<name>A0A4Z2FYW3_9TELE</name>
<accession>A0A4Z2FYW3</accession>
<evidence type="ECO:0000313" key="3">
    <source>
        <dbReference type="Proteomes" id="UP000314294"/>
    </source>
</evidence>
<feature type="region of interest" description="Disordered" evidence="1">
    <location>
        <begin position="36"/>
        <end position="65"/>
    </location>
</feature>
<reference evidence="2 3" key="1">
    <citation type="submission" date="2019-03" db="EMBL/GenBank/DDBJ databases">
        <title>First draft genome of Liparis tanakae, snailfish: a comprehensive survey of snailfish specific genes.</title>
        <authorList>
            <person name="Kim W."/>
            <person name="Song I."/>
            <person name="Jeong J.-H."/>
            <person name="Kim D."/>
            <person name="Kim S."/>
            <person name="Ryu S."/>
            <person name="Song J.Y."/>
            <person name="Lee S.K."/>
        </authorList>
    </citation>
    <scope>NUCLEOTIDE SEQUENCE [LARGE SCALE GENOMIC DNA]</scope>
    <source>
        <tissue evidence="2">Muscle</tissue>
    </source>
</reference>
<dbReference type="EMBL" id="SRLO01000788">
    <property type="protein sequence ID" value="TNN46439.1"/>
    <property type="molecule type" value="Genomic_DNA"/>
</dbReference>
<dbReference type="AlphaFoldDB" id="A0A4Z2FYW3"/>